<organism evidence="2 3">
    <name type="scientific">Oceanidesulfovibrio indonesiensis</name>
    <dbReference type="NCBI Taxonomy" id="54767"/>
    <lineage>
        <taxon>Bacteria</taxon>
        <taxon>Pseudomonadati</taxon>
        <taxon>Thermodesulfobacteriota</taxon>
        <taxon>Desulfovibrionia</taxon>
        <taxon>Desulfovibrionales</taxon>
        <taxon>Desulfovibrionaceae</taxon>
        <taxon>Oceanidesulfovibrio</taxon>
    </lineage>
</organism>
<dbReference type="AlphaFoldDB" id="A0A7M3MAS3"/>
<reference evidence="2 3" key="1">
    <citation type="submission" date="2018-06" db="EMBL/GenBank/DDBJ databases">
        <title>Complete genome of Desulfovibrio indonesiensis P37SLT.</title>
        <authorList>
            <person name="Crispim J.S."/>
            <person name="Vidigal P.M.P."/>
            <person name="Silva L.C.F."/>
            <person name="Laguardia C.N."/>
            <person name="Araujo L.C."/>
            <person name="Dias R.S."/>
            <person name="Sousa M.P."/>
            <person name="Paula S.O."/>
            <person name="Silva C."/>
        </authorList>
    </citation>
    <scope>NUCLEOTIDE SEQUENCE [LARGE SCALE GENOMIC DNA]</scope>
    <source>
        <strain evidence="2 3">P37SLT</strain>
    </source>
</reference>
<protein>
    <recommendedName>
        <fullName evidence="1">Methyltransferase domain-containing protein</fullName>
    </recommendedName>
</protein>
<name>A0A7M3MAS3_9BACT</name>
<dbReference type="InterPro" id="IPR041698">
    <property type="entry name" value="Methyltransf_25"/>
</dbReference>
<dbReference type="RefSeq" id="WP_144304501.1">
    <property type="nucleotide sequence ID" value="NZ_QMIE01000024.1"/>
</dbReference>
<evidence type="ECO:0000259" key="1">
    <source>
        <dbReference type="Pfam" id="PF13649"/>
    </source>
</evidence>
<dbReference type="Proteomes" id="UP000448292">
    <property type="component" value="Unassembled WGS sequence"/>
</dbReference>
<evidence type="ECO:0000313" key="3">
    <source>
        <dbReference type="Proteomes" id="UP000448292"/>
    </source>
</evidence>
<dbReference type="OrthoDB" id="5450883at2"/>
<proteinExistence type="predicted"/>
<accession>A0A7M3MAS3</accession>
<dbReference type="GO" id="GO:0008168">
    <property type="term" value="F:methyltransferase activity"/>
    <property type="evidence" value="ECO:0007669"/>
    <property type="project" value="TreeGrafter"/>
</dbReference>
<gene>
    <name evidence="2" type="ORF">DPQ33_17410</name>
</gene>
<dbReference type="Pfam" id="PF13649">
    <property type="entry name" value="Methyltransf_25"/>
    <property type="match status" value="1"/>
</dbReference>
<dbReference type="Gene3D" id="3.40.50.150">
    <property type="entry name" value="Vaccinia Virus protein VP39"/>
    <property type="match status" value="1"/>
</dbReference>
<dbReference type="InterPro" id="IPR029063">
    <property type="entry name" value="SAM-dependent_MTases_sf"/>
</dbReference>
<comment type="caution">
    <text evidence="2">The sequence shown here is derived from an EMBL/GenBank/DDBJ whole genome shotgun (WGS) entry which is preliminary data.</text>
</comment>
<evidence type="ECO:0000313" key="2">
    <source>
        <dbReference type="EMBL" id="TVM14493.1"/>
    </source>
</evidence>
<dbReference type="InterPro" id="IPR050508">
    <property type="entry name" value="Methyltransf_Superfamily"/>
</dbReference>
<dbReference type="SUPFAM" id="SSF53335">
    <property type="entry name" value="S-adenosyl-L-methionine-dependent methyltransferases"/>
    <property type="match status" value="1"/>
</dbReference>
<dbReference type="CDD" id="cd02440">
    <property type="entry name" value="AdoMet_MTases"/>
    <property type="match status" value="1"/>
</dbReference>
<keyword evidence="3" id="KW-1185">Reference proteome</keyword>
<dbReference type="EMBL" id="QMIE01000024">
    <property type="protein sequence ID" value="TVM14493.1"/>
    <property type="molecule type" value="Genomic_DNA"/>
</dbReference>
<sequence length="271" mass="30149">MDTATSCPWQDKWRAQMADMAARSDTRYWNRRAADYDDFITTSRFDYGERMAEVLSAHGVLGPDTQVLEIASGVGAATLPLARHAKRVTAVEPAQAMADLLAKNAASEGVDNVQAVVEDFAAFAAATQDDSFDVAFLCHAAWQFPDVAWLMREMSRLSRDVCCLADTMGAGDAEHQEMQHRLGIDAPTLDRPLYLYNVLHGMGLPANMKPIRHVMRRSSDSARSMWTNLVSKYREPTAEDEKVIDDFVAARSKGGVYETPGVMALIWWRVQ</sequence>
<dbReference type="PANTHER" id="PTHR42912">
    <property type="entry name" value="METHYLTRANSFERASE"/>
    <property type="match status" value="1"/>
</dbReference>
<feature type="domain" description="Methyltransferase" evidence="1">
    <location>
        <begin position="67"/>
        <end position="158"/>
    </location>
</feature>